<keyword evidence="9" id="KW-0812">Transmembrane</keyword>
<evidence type="ECO:0000256" key="6">
    <source>
        <dbReference type="ARBA" id="ARBA00022777"/>
    </source>
</evidence>
<organism evidence="11 12">
    <name type="scientific">Lacibacter cauensis</name>
    <dbReference type="NCBI Taxonomy" id="510947"/>
    <lineage>
        <taxon>Bacteria</taxon>
        <taxon>Pseudomonadati</taxon>
        <taxon>Bacteroidota</taxon>
        <taxon>Chitinophagia</taxon>
        <taxon>Chitinophagales</taxon>
        <taxon>Chitinophagaceae</taxon>
        <taxon>Lacibacter</taxon>
    </lineage>
</organism>
<accession>A0A562SR96</accession>
<dbReference type="PRINTS" id="PR00344">
    <property type="entry name" value="BCTRLSENSOR"/>
</dbReference>
<dbReference type="AlphaFoldDB" id="A0A562SR96"/>
<keyword evidence="12" id="KW-1185">Reference proteome</keyword>
<keyword evidence="7" id="KW-0067">ATP-binding</keyword>
<evidence type="ECO:0000256" key="2">
    <source>
        <dbReference type="ARBA" id="ARBA00012438"/>
    </source>
</evidence>
<dbReference type="PROSITE" id="PS50109">
    <property type="entry name" value="HIS_KIN"/>
    <property type="match status" value="1"/>
</dbReference>
<comment type="caution">
    <text evidence="11">The sequence shown here is derived from an EMBL/GenBank/DDBJ whole genome shotgun (WGS) entry which is preliminary data.</text>
</comment>
<evidence type="ECO:0000256" key="4">
    <source>
        <dbReference type="ARBA" id="ARBA00022679"/>
    </source>
</evidence>
<dbReference type="InterPro" id="IPR003594">
    <property type="entry name" value="HATPase_dom"/>
</dbReference>
<evidence type="ECO:0000313" key="11">
    <source>
        <dbReference type="EMBL" id="TWI83789.1"/>
    </source>
</evidence>
<keyword evidence="9" id="KW-0472">Membrane</keyword>
<feature type="transmembrane region" description="Helical" evidence="9">
    <location>
        <begin position="12"/>
        <end position="31"/>
    </location>
</feature>
<feature type="transmembrane region" description="Helical" evidence="9">
    <location>
        <begin position="144"/>
        <end position="164"/>
    </location>
</feature>
<dbReference type="Pfam" id="PF02518">
    <property type="entry name" value="HATPase_c"/>
    <property type="match status" value="1"/>
</dbReference>
<dbReference type="GO" id="GO:0005524">
    <property type="term" value="F:ATP binding"/>
    <property type="evidence" value="ECO:0007669"/>
    <property type="project" value="UniProtKB-KW"/>
</dbReference>
<dbReference type="SUPFAM" id="SSF55874">
    <property type="entry name" value="ATPase domain of HSP90 chaperone/DNA topoisomerase II/histidine kinase"/>
    <property type="match status" value="1"/>
</dbReference>
<dbReference type="SMART" id="SM00387">
    <property type="entry name" value="HATPase_c"/>
    <property type="match status" value="1"/>
</dbReference>
<evidence type="ECO:0000313" key="12">
    <source>
        <dbReference type="Proteomes" id="UP000316167"/>
    </source>
</evidence>
<evidence type="ECO:0000256" key="8">
    <source>
        <dbReference type="ARBA" id="ARBA00023012"/>
    </source>
</evidence>
<keyword evidence="6 11" id="KW-0418">Kinase</keyword>
<evidence type="ECO:0000256" key="7">
    <source>
        <dbReference type="ARBA" id="ARBA00022840"/>
    </source>
</evidence>
<keyword evidence="8" id="KW-0902">Two-component regulatory system</keyword>
<sequence>MLGQYFNWRTLLALIAILIVTGTIFYSNYLAGKIAVEERLKVEQWVEAGRFLIYAPVDADTKLPSLIRNEQKSIPIIETDEKDSIVSYINIDSTKIAANPQYLQKQLKLFKAQNQPIILEISKEPLLINKYYYGHSTLLQQVKYYPMVQLFIVALFIIITIFSLQIRNKSTQNQVWAGMAKETAHQLGTPVSSLQGWVEMLKEVDGSRQIATEIEKDVQRLRLVSDRFGKIGSTPQLEMHDVVVQVEEMVEYIRKRATGKVLLEVKKNANEMSAKISPPLFDWVIENLLKNALDAMDGKGSITVDMHNEDRNIIIDVTDTGKGIASQNINRVFKPGFTTKKRGWGLGLSLSKRIIEQYHKGQLYVKHSEPGKGTTFRIVLKK</sequence>
<name>A0A562SR96_9BACT</name>
<dbReference type="PANTHER" id="PTHR43065">
    <property type="entry name" value="SENSOR HISTIDINE KINASE"/>
    <property type="match status" value="1"/>
</dbReference>
<evidence type="ECO:0000256" key="3">
    <source>
        <dbReference type="ARBA" id="ARBA00022553"/>
    </source>
</evidence>
<evidence type="ECO:0000256" key="1">
    <source>
        <dbReference type="ARBA" id="ARBA00000085"/>
    </source>
</evidence>
<proteinExistence type="predicted"/>
<keyword evidence="9" id="KW-1133">Transmembrane helix</keyword>
<evidence type="ECO:0000256" key="5">
    <source>
        <dbReference type="ARBA" id="ARBA00022741"/>
    </source>
</evidence>
<dbReference type="InterPro" id="IPR004358">
    <property type="entry name" value="Sig_transdc_His_kin-like_C"/>
</dbReference>
<reference evidence="11 12" key="1">
    <citation type="journal article" date="2015" name="Stand. Genomic Sci.">
        <title>Genomic Encyclopedia of Bacterial and Archaeal Type Strains, Phase III: the genomes of soil and plant-associated and newly described type strains.</title>
        <authorList>
            <person name="Whitman W.B."/>
            <person name="Woyke T."/>
            <person name="Klenk H.P."/>
            <person name="Zhou Y."/>
            <person name="Lilburn T.G."/>
            <person name="Beck B.J."/>
            <person name="De Vos P."/>
            <person name="Vandamme P."/>
            <person name="Eisen J.A."/>
            <person name="Garrity G."/>
            <person name="Hugenholtz P."/>
            <person name="Kyrpides N.C."/>
        </authorList>
    </citation>
    <scope>NUCLEOTIDE SEQUENCE [LARGE SCALE GENOMIC DNA]</scope>
    <source>
        <strain evidence="11 12">CGMCC 1.7271</strain>
    </source>
</reference>
<dbReference type="EMBL" id="VLLE01000003">
    <property type="protein sequence ID" value="TWI83789.1"/>
    <property type="molecule type" value="Genomic_DNA"/>
</dbReference>
<dbReference type="RefSeq" id="WP_144886077.1">
    <property type="nucleotide sequence ID" value="NZ_VLLE01000003.1"/>
</dbReference>
<dbReference type="EC" id="2.7.13.3" evidence="2"/>
<keyword evidence="3" id="KW-0597">Phosphoprotein</keyword>
<dbReference type="Gene3D" id="3.30.565.10">
    <property type="entry name" value="Histidine kinase-like ATPase, C-terminal domain"/>
    <property type="match status" value="1"/>
</dbReference>
<dbReference type="InterPro" id="IPR005467">
    <property type="entry name" value="His_kinase_dom"/>
</dbReference>
<dbReference type="PANTHER" id="PTHR43065:SF10">
    <property type="entry name" value="PEROXIDE STRESS-ACTIVATED HISTIDINE KINASE MAK3"/>
    <property type="match status" value="1"/>
</dbReference>
<dbReference type="GO" id="GO:0000155">
    <property type="term" value="F:phosphorelay sensor kinase activity"/>
    <property type="evidence" value="ECO:0007669"/>
    <property type="project" value="InterPro"/>
</dbReference>
<protein>
    <recommendedName>
        <fullName evidence="2">histidine kinase</fullName>
        <ecNumber evidence="2">2.7.13.3</ecNumber>
    </recommendedName>
</protein>
<dbReference type="CDD" id="cd00082">
    <property type="entry name" value="HisKA"/>
    <property type="match status" value="1"/>
</dbReference>
<keyword evidence="5" id="KW-0547">Nucleotide-binding</keyword>
<evidence type="ECO:0000259" key="10">
    <source>
        <dbReference type="PROSITE" id="PS50109"/>
    </source>
</evidence>
<comment type="catalytic activity">
    <reaction evidence="1">
        <text>ATP + protein L-histidine = ADP + protein N-phospho-L-histidine.</text>
        <dbReference type="EC" id="2.7.13.3"/>
    </reaction>
</comment>
<dbReference type="InterPro" id="IPR003661">
    <property type="entry name" value="HisK_dim/P_dom"/>
</dbReference>
<keyword evidence="4" id="KW-0808">Transferase</keyword>
<dbReference type="InterPro" id="IPR036890">
    <property type="entry name" value="HATPase_C_sf"/>
</dbReference>
<gene>
    <name evidence="11" type="ORF">IQ13_1905</name>
</gene>
<dbReference type="Proteomes" id="UP000316167">
    <property type="component" value="Unassembled WGS sequence"/>
</dbReference>
<dbReference type="OrthoDB" id="1931120at2"/>
<feature type="domain" description="Histidine kinase" evidence="10">
    <location>
        <begin position="182"/>
        <end position="382"/>
    </location>
</feature>
<evidence type="ECO:0000256" key="9">
    <source>
        <dbReference type="SAM" id="Phobius"/>
    </source>
</evidence>